<comment type="caution">
    <text evidence="3">The sequence shown here is derived from an EMBL/GenBank/DDBJ whole genome shotgun (WGS) entry which is preliminary data.</text>
</comment>
<evidence type="ECO:0000256" key="1">
    <source>
        <dbReference type="SAM" id="Phobius"/>
    </source>
</evidence>
<keyword evidence="1" id="KW-0472">Membrane</keyword>
<dbReference type="Pfam" id="PF00076">
    <property type="entry name" value="RRM_1"/>
    <property type="match status" value="1"/>
</dbReference>
<keyword evidence="4" id="KW-1185">Reference proteome</keyword>
<dbReference type="Gene3D" id="3.30.70.330">
    <property type="match status" value="1"/>
</dbReference>
<organism evidence="3 4">
    <name type="scientific">Dreissena polymorpha</name>
    <name type="common">Zebra mussel</name>
    <name type="synonym">Mytilus polymorpha</name>
    <dbReference type="NCBI Taxonomy" id="45954"/>
    <lineage>
        <taxon>Eukaryota</taxon>
        <taxon>Metazoa</taxon>
        <taxon>Spiralia</taxon>
        <taxon>Lophotrochozoa</taxon>
        <taxon>Mollusca</taxon>
        <taxon>Bivalvia</taxon>
        <taxon>Autobranchia</taxon>
        <taxon>Heteroconchia</taxon>
        <taxon>Euheterodonta</taxon>
        <taxon>Imparidentia</taxon>
        <taxon>Neoheterodontei</taxon>
        <taxon>Myida</taxon>
        <taxon>Dreissenoidea</taxon>
        <taxon>Dreissenidae</taxon>
        <taxon>Dreissena</taxon>
    </lineage>
</organism>
<gene>
    <name evidence="3" type="ORF">DPMN_035612</name>
</gene>
<name>A0A9D4MC65_DREPO</name>
<accession>A0A9D4MC65</accession>
<dbReference type="Proteomes" id="UP000828390">
    <property type="component" value="Unassembled WGS sequence"/>
</dbReference>
<reference evidence="3" key="2">
    <citation type="submission" date="2020-11" db="EMBL/GenBank/DDBJ databases">
        <authorList>
            <person name="McCartney M.A."/>
            <person name="Auch B."/>
            <person name="Kono T."/>
            <person name="Mallez S."/>
            <person name="Becker A."/>
            <person name="Gohl D.M."/>
            <person name="Silverstein K.A.T."/>
            <person name="Koren S."/>
            <person name="Bechman K.B."/>
            <person name="Herman A."/>
            <person name="Abrahante J.E."/>
            <person name="Garbe J."/>
        </authorList>
    </citation>
    <scope>NUCLEOTIDE SEQUENCE</scope>
    <source>
        <strain evidence="3">Duluth1</strain>
        <tissue evidence="3">Whole animal</tissue>
    </source>
</reference>
<dbReference type="InterPro" id="IPR000504">
    <property type="entry name" value="RRM_dom"/>
</dbReference>
<keyword evidence="1" id="KW-1133">Transmembrane helix</keyword>
<dbReference type="AlphaFoldDB" id="A0A9D4MC65"/>
<keyword evidence="1" id="KW-0812">Transmembrane</keyword>
<proteinExistence type="predicted"/>
<dbReference type="InterPro" id="IPR035979">
    <property type="entry name" value="RBD_domain_sf"/>
</dbReference>
<protein>
    <recommendedName>
        <fullName evidence="2">RRM domain-containing protein</fullName>
    </recommendedName>
</protein>
<evidence type="ECO:0000259" key="2">
    <source>
        <dbReference type="Pfam" id="PF00076"/>
    </source>
</evidence>
<dbReference type="GO" id="GO:0003723">
    <property type="term" value="F:RNA binding"/>
    <property type="evidence" value="ECO:0007669"/>
    <property type="project" value="InterPro"/>
</dbReference>
<dbReference type="SUPFAM" id="SSF54928">
    <property type="entry name" value="RNA-binding domain, RBD"/>
    <property type="match status" value="1"/>
</dbReference>
<evidence type="ECO:0000313" key="4">
    <source>
        <dbReference type="Proteomes" id="UP000828390"/>
    </source>
</evidence>
<reference evidence="3" key="1">
    <citation type="journal article" date="2019" name="bioRxiv">
        <title>The Genome of the Zebra Mussel, Dreissena polymorpha: A Resource for Invasive Species Research.</title>
        <authorList>
            <person name="McCartney M.A."/>
            <person name="Auch B."/>
            <person name="Kono T."/>
            <person name="Mallez S."/>
            <person name="Zhang Y."/>
            <person name="Obille A."/>
            <person name="Becker A."/>
            <person name="Abrahante J.E."/>
            <person name="Garbe J."/>
            <person name="Badalamenti J.P."/>
            <person name="Herman A."/>
            <person name="Mangelson H."/>
            <person name="Liachko I."/>
            <person name="Sullivan S."/>
            <person name="Sone E.D."/>
            <person name="Koren S."/>
            <person name="Silverstein K.A.T."/>
            <person name="Beckman K.B."/>
            <person name="Gohl D.M."/>
        </authorList>
    </citation>
    <scope>NUCLEOTIDE SEQUENCE</scope>
    <source>
        <strain evidence="3">Duluth1</strain>
        <tissue evidence="3">Whole animal</tissue>
    </source>
</reference>
<evidence type="ECO:0000313" key="3">
    <source>
        <dbReference type="EMBL" id="KAH3872396.1"/>
    </source>
</evidence>
<feature type="transmembrane region" description="Helical" evidence="1">
    <location>
        <begin position="99"/>
        <end position="117"/>
    </location>
</feature>
<sequence>MLEGSNFHRMENMVVYAFVQGLDPRTQAESIRNYFEIVGKPTAVQDNILFSLDHTEALVVFTQKPEMGRLKQNVHNRKLDGKTLEVCEMPAPTAKYMAASGRGIFLYMYIVAVFPIWL</sequence>
<dbReference type="EMBL" id="JAIWYP010000002">
    <property type="protein sequence ID" value="KAH3872396.1"/>
    <property type="molecule type" value="Genomic_DNA"/>
</dbReference>
<dbReference type="InterPro" id="IPR012677">
    <property type="entry name" value="Nucleotide-bd_a/b_plait_sf"/>
</dbReference>
<feature type="domain" description="RRM" evidence="2">
    <location>
        <begin position="18"/>
        <end position="84"/>
    </location>
</feature>